<gene>
    <name evidence="10" type="ORF">GCM10011416_00130</name>
</gene>
<dbReference type="GO" id="GO:0005524">
    <property type="term" value="F:ATP binding"/>
    <property type="evidence" value="ECO:0007669"/>
    <property type="project" value="UniProtKB-KW"/>
</dbReference>
<keyword evidence="11" id="KW-1185">Reference proteome</keyword>
<protein>
    <recommendedName>
        <fullName evidence="2">histidine kinase</fullName>
        <ecNumber evidence="2">2.7.13.3</ecNumber>
    </recommendedName>
</protein>
<evidence type="ECO:0000313" key="11">
    <source>
        <dbReference type="Proteomes" id="UP000633278"/>
    </source>
</evidence>
<dbReference type="InterPro" id="IPR004358">
    <property type="entry name" value="Sig_transdc_His_kin-like_C"/>
</dbReference>
<keyword evidence="6" id="KW-0418">Kinase</keyword>
<dbReference type="PRINTS" id="PR00344">
    <property type="entry name" value="BCTRLSENSOR"/>
</dbReference>
<dbReference type="InterPro" id="IPR003594">
    <property type="entry name" value="HATPase_dom"/>
</dbReference>
<dbReference type="Proteomes" id="UP000633278">
    <property type="component" value="Unassembled WGS sequence"/>
</dbReference>
<keyword evidence="8" id="KW-0902">Two-component regulatory system</keyword>
<comment type="caution">
    <text evidence="10">The sequence shown here is derived from an EMBL/GenBank/DDBJ whole genome shotgun (WGS) entry which is preliminary data.</text>
</comment>
<dbReference type="GO" id="GO:0000155">
    <property type="term" value="F:phosphorelay sensor kinase activity"/>
    <property type="evidence" value="ECO:0007669"/>
    <property type="project" value="InterPro"/>
</dbReference>
<name>A0A917M9I5_9FLAO</name>
<evidence type="ECO:0000259" key="9">
    <source>
        <dbReference type="PROSITE" id="PS50109"/>
    </source>
</evidence>
<dbReference type="CDD" id="cd00082">
    <property type="entry name" value="HisKA"/>
    <property type="match status" value="1"/>
</dbReference>
<dbReference type="Pfam" id="PF00512">
    <property type="entry name" value="HisKA"/>
    <property type="match status" value="1"/>
</dbReference>
<dbReference type="PANTHER" id="PTHR43065">
    <property type="entry name" value="SENSOR HISTIDINE KINASE"/>
    <property type="match status" value="1"/>
</dbReference>
<evidence type="ECO:0000256" key="5">
    <source>
        <dbReference type="ARBA" id="ARBA00022741"/>
    </source>
</evidence>
<dbReference type="SUPFAM" id="SSF47384">
    <property type="entry name" value="Homodimeric domain of signal transducing histidine kinase"/>
    <property type="match status" value="1"/>
</dbReference>
<dbReference type="InterPro" id="IPR036097">
    <property type="entry name" value="HisK_dim/P_sf"/>
</dbReference>
<dbReference type="InterPro" id="IPR036890">
    <property type="entry name" value="HATPase_C_sf"/>
</dbReference>
<reference evidence="10" key="1">
    <citation type="journal article" date="2014" name="Int. J. Syst. Evol. Microbiol.">
        <title>Complete genome sequence of Corynebacterium casei LMG S-19264T (=DSM 44701T), isolated from a smear-ripened cheese.</title>
        <authorList>
            <consortium name="US DOE Joint Genome Institute (JGI-PGF)"/>
            <person name="Walter F."/>
            <person name="Albersmeier A."/>
            <person name="Kalinowski J."/>
            <person name="Ruckert C."/>
        </authorList>
    </citation>
    <scope>NUCLEOTIDE SEQUENCE</scope>
    <source>
        <strain evidence="10">CGMCC 1.15763</strain>
    </source>
</reference>
<dbReference type="SMART" id="SM00388">
    <property type="entry name" value="HisKA"/>
    <property type="match status" value="1"/>
</dbReference>
<dbReference type="RefSeq" id="WP_188597229.1">
    <property type="nucleotide sequence ID" value="NZ_BMJW01000001.1"/>
</dbReference>
<dbReference type="Gene3D" id="1.10.287.130">
    <property type="match status" value="1"/>
</dbReference>
<evidence type="ECO:0000256" key="8">
    <source>
        <dbReference type="ARBA" id="ARBA00023012"/>
    </source>
</evidence>
<evidence type="ECO:0000256" key="2">
    <source>
        <dbReference type="ARBA" id="ARBA00012438"/>
    </source>
</evidence>
<keyword evidence="3" id="KW-0597">Phosphoprotein</keyword>
<dbReference type="Pfam" id="PF02518">
    <property type="entry name" value="HATPase_c"/>
    <property type="match status" value="1"/>
</dbReference>
<proteinExistence type="predicted"/>
<evidence type="ECO:0000256" key="3">
    <source>
        <dbReference type="ARBA" id="ARBA00022553"/>
    </source>
</evidence>
<evidence type="ECO:0000256" key="4">
    <source>
        <dbReference type="ARBA" id="ARBA00022679"/>
    </source>
</evidence>
<sequence>MNSTEEKLKERIKELTCLYTVSSLVRDKKVTDKEDLLHQIAVSVKESIRFPEKAFVEINVKDHNISLGSPSKETIFIISAVHVFQQIEGSIKVGYPKLEFSQNSFLKEEQLLLNKIASEIGDFFERKEVEAKEKIAKMQLERVDRLAILGEIIAGIAHELNTPLANILGFTELLQERITKNDQDYKDLQKVINSAIYSREVVKKLMFFSCEMPQQMSLTNILPIIKEAIGLLSPNFQKKEIHCDLSYSNDSIMLKVDAIQMTQVMFNLLINAIYFSPIKGKIQVTVEDTAEEVVLKIYDQGTGIKKEAADKIYNPFYTTKGVGEGSGLGLSVVHGIVKSHKGSISYKKNKPKGTIFTISFPKS</sequence>
<evidence type="ECO:0000313" key="10">
    <source>
        <dbReference type="EMBL" id="GGG87891.1"/>
    </source>
</evidence>
<feature type="domain" description="Histidine kinase" evidence="9">
    <location>
        <begin position="155"/>
        <end position="363"/>
    </location>
</feature>
<dbReference type="EMBL" id="BMJW01000001">
    <property type="protein sequence ID" value="GGG87891.1"/>
    <property type="molecule type" value="Genomic_DNA"/>
</dbReference>
<dbReference type="InterPro" id="IPR005467">
    <property type="entry name" value="His_kinase_dom"/>
</dbReference>
<organism evidence="10 11">
    <name type="scientific">Polaribacter pacificus</name>
    <dbReference type="NCBI Taxonomy" id="1775173"/>
    <lineage>
        <taxon>Bacteria</taxon>
        <taxon>Pseudomonadati</taxon>
        <taxon>Bacteroidota</taxon>
        <taxon>Flavobacteriia</taxon>
        <taxon>Flavobacteriales</taxon>
        <taxon>Flavobacteriaceae</taxon>
    </lineage>
</organism>
<keyword evidence="5" id="KW-0547">Nucleotide-binding</keyword>
<comment type="catalytic activity">
    <reaction evidence="1">
        <text>ATP + protein L-histidine = ADP + protein N-phospho-L-histidine.</text>
        <dbReference type="EC" id="2.7.13.3"/>
    </reaction>
</comment>
<evidence type="ECO:0000256" key="7">
    <source>
        <dbReference type="ARBA" id="ARBA00022840"/>
    </source>
</evidence>
<dbReference type="PANTHER" id="PTHR43065:SF10">
    <property type="entry name" value="PEROXIDE STRESS-ACTIVATED HISTIDINE KINASE MAK3"/>
    <property type="match status" value="1"/>
</dbReference>
<evidence type="ECO:0000256" key="6">
    <source>
        <dbReference type="ARBA" id="ARBA00022777"/>
    </source>
</evidence>
<reference evidence="10" key="2">
    <citation type="submission" date="2020-09" db="EMBL/GenBank/DDBJ databases">
        <authorList>
            <person name="Sun Q."/>
            <person name="Zhou Y."/>
        </authorList>
    </citation>
    <scope>NUCLEOTIDE SEQUENCE</scope>
    <source>
        <strain evidence="10">CGMCC 1.15763</strain>
    </source>
</reference>
<dbReference type="SUPFAM" id="SSF55874">
    <property type="entry name" value="ATPase domain of HSP90 chaperone/DNA topoisomerase II/histidine kinase"/>
    <property type="match status" value="1"/>
</dbReference>
<accession>A0A917M9I5</accession>
<keyword evidence="7" id="KW-0067">ATP-binding</keyword>
<dbReference type="EC" id="2.7.13.3" evidence="2"/>
<keyword evidence="4" id="KW-0808">Transferase</keyword>
<dbReference type="PROSITE" id="PS50109">
    <property type="entry name" value="HIS_KIN"/>
    <property type="match status" value="1"/>
</dbReference>
<evidence type="ECO:0000256" key="1">
    <source>
        <dbReference type="ARBA" id="ARBA00000085"/>
    </source>
</evidence>
<dbReference type="Gene3D" id="3.30.565.10">
    <property type="entry name" value="Histidine kinase-like ATPase, C-terminal domain"/>
    <property type="match status" value="1"/>
</dbReference>
<dbReference type="AlphaFoldDB" id="A0A917M9I5"/>
<dbReference type="SMART" id="SM00387">
    <property type="entry name" value="HATPase_c"/>
    <property type="match status" value="1"/>
</dbReference>
<dbReference type="InterPro" id="IPR003661">
    <property type="entry name" value="HisK_dim/P_dom"/>
</dbReference>